<dbReference type="PANTHER" id="PTHR13634">
    <property type="entry name" value="RIBOSOME BIOGENESIS PROTEIN BRIX"/>
    <property type="match status" value="1"/>
</dbReference>
<feature type="non-terminal residue" evidence="6">
    <location>
        <position position="1"/>
    </location>
</feature>
<dbReference type="PROSITE" id="PS50833">
    <property type="entry name" value="BRIX"/>
    <property type="match status" value="1"/>
</dbReference>
<dbReference type="InterPro" id="IPR007109">
    <property type="entry name" value="Brix"/>
</dbReference>
<comment type="similarity">
    <text evidence="2">Belongs to the BRX1 family.</text>
</comment>
<keyword evidence="3" id="KW-0690">Ribosome biogenesis</keyword>
<evidence type="ECO:0000256" key="2">
    <source>
        <dbReference type="ARBA" id="ARBA00006369"/>
    </source>
</evidence>
<evidence type="ECO:0000313" key="6">
    <source>
        <dbReference type="EMBL" id="JAP91326.1"/>
    </source>
</evidence>
<accession>A0A146K6T7</accession>
<dbReference type="AlphaFoldDB" id="A0A146K6T7"/>
<dbReference type="GO" id="GO:0005730">
    <property type="term" value="C:nucleolus"/>
    <property type="evidence" value="ECO:0007669"/>
    <property type="project" value="UniProtKB-SubCell"/>
</dbReference>
<reference evidence="6" key="1">
    <citation type="submission" date="2015-07" db="EMBL/GenBank/DDBJ databases">
        <title>Adaptation to a free-living lifestyle via gene acquisitions in the diplomonad Trepomonas sp. PC1.</title>
        <authorList>
            <person name="Xu F."/>
            <person name="Jerlstrom-Hultqvist J."/>
            <person name="Kolisko M."/>
            <person name="Simpson A.G.B."/>
            <person name="Roger A.J."/>
            <person name="Svard S.G."/>
            <person name="Andersson J.O."/>
        </authorList>
    </citation>
    <scope>NUCLEOTIDE SEQUENCE</scope>
    <source>
        <strain evidence="6">PC1</strain>
    </source>
</reference>
<name>A0A146K6T7_9EUKA</name>
<dbReference type="EMBL" id="GDID01005280">
    <property type="protein sequence ID" value="JAP91326.1"/>
    <property type="molecule type" value="Transcribed_RNA"/>
</dbReference>
<dbReference type="GO" id="GO:0000027">
    <property type="term" value="P:ribosomal large subunit assembly"/>
    <property type="evidence" value="ECO:0007669"/>
    <property type="project" value="TreeGrafter"/>
</dbReference>
<protein>
    <submittedName>
        <fullName evidence="6">Ribosome biogenesis protein Brix</fullName>
    </submittedName>
</protein>
<proteinExistence type="inferred from homology"/>
<comment type="subcellular location">
    <subcellularLocation>
        <location evidence="1">Nucleus</location>
        <location evidence="1">Nucleolus</location>
    </subcellularLocation>
</comment>
<dbReference type="SMART" id="SM00879">
    <property type="entry name" value="Brix"/>
    <property type="match status" value="1"/>
</dbReference>
<dbReference type="GO" id="GO:0019843">
    <property type="term" value="F:rRNA binding"/>
    <property type="evidence" value="ECO:0007669"/>
    <property type="project" value="InterPro"/>
</dbReference>
<dbReference type="Pfam" id="PF04427">
    <property type="entry name" value="Brix"/>
    <property type="match status" value="1"/>
</dbReference>
<evidence type="ECO:0000256" key="1">
    <source>
        <dbReference type="ARBA" id="ARBA00004604"/>
    </source>
</evidence>
<feature type="domain" description="Brix" evidence="5">
    <location>
        <begin position="13"/>
        <end position="203"/>
    </location>
</feature>
<gene>
    <name evidence="6" type="ORF">TPC1_17093</name>
</gene>
<evidence type="ECO:0000256" key="3">
    <source>
        <dbReference type="ARBA" id="ARBA00022517"/>
    </source>
</evidence>
<evidence type="ECO:0000256" key="4">
    <source>
        <dbReference type="ARBA" id="ARBA00023242"/>
    </source>
</evidence>
<dbReference type="PANTHER" id="PTHR13634:SF0">
    <property type="entry name" value="RIBOSOME BIOGENESIS PROTEIN BRX1 HOMOLOG"/>
    <property type="match status" value="1"/>
</dbReference>
<evidence type="ECO:0000259" key="5">
    <source>
        <dbReference type="PROSITE" id="PS50833"/>
    </source>
</evidence>
<organism evidence="6">
    <name type="scientific">Trepomonas sp. PC1</name>
    <dbReference type="NCBI Taxonomy" id="1076344"/>
    <lineage>
        <taxon>Eukaryota</taxon>
        <taxon>Metamonada</taxon>
        <taxon>Diplomonadida</taxon>
        <taxon>Hexamitidae</taxon>
        <taxon>Hexamitinae</taxon>
        <taxon>Trepomonas</taxon>
    </lineage>
</organism>
<keyword evidence="4" id="KW-0539">Nucleus</keyword>
<dbReference type="GO" id="GO:0006364">
    <property type="term" value="P:rRNA processing"/>
    <property type="evidence" value="ECO:0007669"/>
    <property type="project" value="InterPro"/>
</dbReference>
<dbReference type="InterPro" id="IPR026532">
    <property type="entry name" value="BRX1"/>
</dbReference>
<sequence>TLQNTEEHKYPTHKILSIYNKHILPDHMALKRDFEKMCPHSKCEQKFDESKPLHEVHKMAIKRECDLIAYWETRRRKDLFLYLSTINGPTIKLHILNIKSSKSLRFEGNYSMNTRPIINFSSDFDSTEQMQIVKQLLKRTFSTPYQYFKSAPFIDHCYQFVLNDPVQKQFEFHSWSFDQHESMAESGPFFIAVPVTIFSGCMAGDEIWRNPNYLGYKEVRQQEREEVEQKKSKIDQEKKWRGKREEIMKIPEDPIDAAFQEKAFNAAFK</sequence>